<evidence type="ECO:0000256" key="5">
    <source>
        <dbReference type="ARBA" id="ARBA00022505"/>
    </source>
</evidence>
<dbReference type="SMART" id="SM00852">
    <property type="entry name" value="MoCF_biosynth"/>
    <property type="match status" value="1"/>
</dbReference>
<dbReference type="Pfam" id="PF00994">
    <property type="entry name" value="MoCF_biosynth"/>
    <property type="match status" value="1"/>
</dbReference>
<dbReference type="SUPFAM" id="SSF63867">
    <property type="entry name" value="MoeA C-terminal domain-like"/>
    <property type="match status" value="1"/>
</dbReference>
<dbReference type="Gene3D" id="2.170.190.11">
    <property type="entry name" value="Molybdopterin biosynthesis moea protein, domain 3"/>
    <property type="match status" value="1"/>
</dbReference>
<feature type="domain" description="MoaB/Mog" evidence="12">
    <location>
        <begin position="188"/>
        <end position="327"/>
    </location>
</feature>
<evidence type="ECO:0000256" key="3">
    <source>
        <dbReference type="ARBA" id="ARBA00005046"/>
    </source>
</evidence>
<proteinExistence type="inferred from homology"/>
<evidence type="ECO:0000256" key="6">
    <source>
        <dbReference type="ARBA" id="ARBA00022679"/>
    </source>
</evidence>
<dbReference type="Pfam" id="PF03454">
    <property type="entry name" value="MoeA_C"/>
    <property type="match status" value="1"/>
</dbReference>
<evidence type="ECO:0000259" key="12">
    <source>
        <dbReference type="SMART" id="SM00852"/>
    </source>
</evidence>
<dbReference type="InterPro" id="IPR036135">
    <property type="entry name" value="MoeA_linker/N_sf"/>
</dbReference>
<dbReference type="InterPro" id="IPR005110">
    <property type="entry name" value="MoeA_linker/N"/>
</dbReference>
<comment type="cofactor">
    <cofactor evidence="1 11">
        <name>Mg(2+)</name>
        <dbReference type="ChEBI" id="CHEBI:18420"/>
    </cofactor>
</comment>
<gene>
    <name evidence="13" type="ORF">EDD33_0843</name>
</gene>
<comment type="similarity">
    <text evidence="4 11">Belongs to the MoeA family.</text>
</comment>
<dbReference type="SUPFAM" id="SSF63882">
    <property type="entry name" value="MoeA N-terminal region -like"/>
    <property type="match status" value="1"/>
</dbReference>
<keyword evidence="9 11" id="KW-0501">Molybdenum cofactor biosynthesis</keyword>
<evidence type="ECO:0000256" key="4">
    <source>
        <dbReference type="ARBA" id="ARBA00010763"/>
    </source>
</evidence>
<dbReference type="GO" id="GO:0061599">
    <property type="term" value="F:molybdopterin molybdotransferase activity"/>
    <property type="evidence" value="ECO:0007669"/>
    <property type="project" value="UniProtKB-UniRule"/>
</dbReference>
<dbReference type="GO" id="GO:0005829">
    <property type="term" value="C:cytosol"/>
    <property type="evidence" value="ECO:0007669"/>
    <property type="project" value="TreeGrafter"/>
</dbReference>
<dbReference type="OrthoDB" id="9804758at2"/>
<dbReference type="FunFam" id="2.170.190.11:FF:000001">
    <property type="entry name" value="Molybdopterin molybdenumtransferase"/>
    <property type="match status" value="1"/>
</dbReference>
<evidence type="ECO:0000313" key="14">
    <source>
        <dbReference type="Proteomes" id="UP000281738"/>
    </source>
</evidence>
<dbReference type="CDD" id="cd00887">
    <property type="entry name" value="MoeA"/>
    <property type="match status" value="1"/>
</dbReference>
<accession>A0A3N2CR66</accession>
<dbReference type="NCBIfam" id="TIGR00177">
    <property type="entry name" value="molyb_syn"/>
    <property type="match status" value="1"/>
</dbReference>
<dbReference type="EC" id="2.10.1.1" evidence="11"/>
<dbReference type="Gene3D" id="3.40.980.10">
    <property type="entry name" value="MoaB/Mog-like domain"/>
    <property type="match status" value="1"/>
</dbReference>
<dbReference type="Proteomes" id="UP000281738">
    <property type="component" value="Unassembled WGS sequence"/>
</dbReference>
<dbReference type="PANTHER" id="PTHR10192">
    <property type="entry name" value="MOLYBDOPTERIN BIOSYNTHESIS PROTEIN"/>
    <property type="match status" value="1"/>
</dbReference>
<dbReference type="InterPro" id="IPR036425">
    <property type="entry name" value="MoaB/Mog-like_dom_sf"/>
</dbReference>
<keyword evidence="7 11" id="KW-0479">Metal-binding</keyword>
<dbReference type="Pfam" id="PF03453">
    <property type="entry name" value="MoeA_N"/>
    <property type="match status" value="1"/>
</dbReference>
<dbReference type="SUPFAM" id="SSF53218">
    <property type="entry name" value="Molybdenum cofactor biosynthesis proteins"/>
    <property type="match status" value="1"/>
</dbReference>
<keyword evidence="8 11" id="KW-0460">Magnesium</keyword>
<keyword evidence="6 11" id="KW-0808">Transferase</keyword>
<sequence length="417" mass="43954">MSSPPRETRPIPPEDYLRRVLEVVTPLEAAERPLLDALGLPVAEDVHADVPLPVFDNSSMDGYAVAFRDVAEATAERPVHLPVVGEIAAGQTTIHTLTPGTAVRIMTGAPVPTGATAVVPFEWTTEEGRQVVVSQAPEEGQHVRRSGEEVARGDLLMRRGEVVGTRQVGLLAALGRGRVATAPRPRVVVMSTGLELVEPGKPLQGAQIYDSNSYLLAAAVRAHGGIAYRATATTDDPDQFADALADQLLRADMVVTSGGVSKGTHDVVKEVLRELGTVEFLEVAMQPGKPQGFGVVGEDRTPIFTLPGNPVSAYVSFESFVAPALRRMTGHARVEPVLRAGVLTEAVRSMRGKTQLLRARVEHSGGRLLLTPVGGPGSHLIAGLAQADALVVLDADVTAVSQGDVVPALLLDRVAGS</sequence>
<keyword evidence="5 11" id="KW-0500">Molybdenum</keyword>
<evidence type="ECO:0000256" key="11">
    <source>
        <dbReference type="RuleBase" id="RU365090"/>
    </source>
</evidence>
<comment type="caution">
    <text evidence="13">The sequence shown here is derived from an EMBL/GenBank/DDBJ whole genome shotgun (WGS) entry which is preliminary data.</text>
</comment>
<evidence type="ECO:0000256" key="10">
    <source>
        <dbReference type="ARBA" id="ARBA00047317"/>
    </source>
</evidence>
<evidence type="ECO:0000256" key="2">
    <source>
        <dbReference type="ARBA" id="ARBA00002901"/>
    </source>
</evidence>
<evidence type="ECO:0000256" key="8">
    <source>
        <dbReference type="ARBA" id="ARBA00022842"/>
    </source>
</evidence>
<evidence type="ECO:0000256" key="7">
    <source>
        <dbReference type="ARBA" id="ARBA00022723"/>
    </source>
</evidence>
<dbReference type="EMBL" id="RKHO01000001">
    <property type="protein sequence ID" value="ROR90011.1"/>
    <property type="molecule type" value="Genomic_DNA"/>
</dbReference>
<comment type="catalytic activity">
    <reaction evidence="10">
        <text>adenylyl-molybdopterin + molybdate = Mo-molybdopterin + AMP + H(+)</text>
        <dbReference type="Rhea" id="RHEA:35047"/>
        <dbReference type="ChEBI" id="CHEBI:15378"/>
        <dbReference type="ChEBI" id="CHEBI:36264"/>
        <dbReference type="ChEBI" id="CHEBI:62727"/>
        <dbReference type="ChEBI" id="CHEBI:71302"/>
        <dbReference type="ChEBI" id="CHEBI:456215"/>
        <dbReference type="EC" id="2.10.1.1"/>
    </reaction>
</comment>
<dbReference type="InterPro" id="IPR005111">
    <property type="entry name" value="MoeA_C_domain_IV"/>
</dbReference>
<evidence type="ECO:0000313" key="13">
    <source>
        <dbReference type="EMBL" id="ROR90011.1"/>
    </source>
</evidence>
<evidence type="ECO:0000256" key="1">
    <source>
        <dbReference type="ARBA" id="ARBA00001946"/>
    </source>
</evidence>
<dbReference type="Gene3D" id="3.90.105.10">
    <property type="entry name" value="Molybdopterin biosynthesis moea protein, domain 2"/>
    <property type="match status" value="1"/>
</dbReference>
<evidence type="ECO:0000256" key="9">
    <source>
        <dbReference type="ARBA" id="ARBA00023150"/>
    </source>
</evidence>
<dbReference type="GO" id="GO:0006777">
    <property type="term" value="P:Mo-molybdopterin cofactor biosynthetic process"/>
    <property type="evidence" value="ECO:0007669"/>
    <property type="project" value="UniProtKB-UniRule"/>
</dbReference>
<dbReference type="UniPathway" id="UPA00344"/>
<comment type="pathway">
    <text evidence="3 11">Cofactor biosynthesis; molybdopterin biosynthesis.</text>
</comment>
<dbReference type="PANTHER" id="PTHR10192:SF5">
    <property type="entry name" value="GEPHYRIN"/>
    <property type="match status" value="1"/>
</dbReference>
<comment type="function">
    <text evidence="2 11">Catalyzes the insertion of molybdate into adenylated molybdopterin with the concomitant release of AMP.</text>
</comment>
<keyword evidence="14" id="KW-1185">Reference proteome</keyword>
<dbReference type="AlphaFoldDB" id="A0A3N2CR66"/>
<dbReference type="InterPro" id="IPR001453">
    <property type="entry name" value="MoaB/Mog_dom"/>
</dbReference>
<name>A0A3N2CR66_9ACTN</name>
<dbReference type="FunFam" id="3.40.980.10:FF:000004">
    <property type="entry name" value="Molybdopterin molybdenumtransferase"/>
    <property type="match status" value="1"/>
</dbReference>
<dbReference type="RefSeq" id="WP_123389238.1">
    <property type="nucleotide sequence ID" value="NZ_RKHO01000001.1"/>
</dbReference>
<reference evidence="13 14" key="1">
    <citation type="submission" date="2018-11" db="EMBL/GenBank/DDBJ databases">
        <title>Sequencing the genomes of 1000 actinobacteria strains.</title>
        <authorList>
            <person name="Klenk H.-P."/>
        </authorList>
    </citation>
    <scope>NUCLEOTIDE SEQUENCE [LARGE SCALE GENOMIC DNA]</scope>
    <source>
        <strain evidence="13 14">DSM 12652</strain>
    </source>
</reference>
<protein>
    <recommendedName>
        <fullName evidence="11">Molybdopterin molybdenumtransferase</fullName>
        <ecNumber evidence="11">2.10.1.1</ecNumber>
    </recommendedName>
</protein>
<dbReference type="NCBIfam" id="NF045515">
    <property type="entry name" value="Glp_gephyrin"/>
    <property type="match status" value="1"/>
</dbReference>
<organism evidence="13 14">
    <name type="scientific">Nocardioides aurantiacus</name>
    <dbReference type="NCBI Taxonomy" id="86796"/>
    <lineage>
        <taxon>Bacteria</taxon>
        <taxon>Bacillati</taxon>
        <taxon>Actinomycetota</taxon>
        <taxon>Actinomycetes</taxon>
        <taxon>Propionibacteriales</taxon>
        <taxon>Nocardioidaceae</taxon>
        <taxon>Nocardioides</taxon>
    </lineage>
</organism>
<dbReference type="InterPro" id="IPR036688">
    <property type="entry name" value="MoeA_C_domain_IV_sf"/>
</dbReference>
<dbReference type="Gene3D" id="2.40.340.10">
    <property type="entry name" value="MoeA, C-terminal, domain IV"/>
    <property type="match status" value="1"/>
</dbReference>
<dbReference type="GO" id="GO:0046872">
    <property type="term" value="F:metal ion binding"/>
    <property type="evidence" value="ECO:0007669"/>
    <property type="project" value="UniProtKB-UniRule"/>
</dbReference>
<dbReference type="InterPro" id="IPR038987">
    <property type="entry name" value="MoeA-like"/>
</dbReference>